<proteinExistence type="predicted"/>
<feature type="domain" description="Amidase" evidence="1">
    <location>
        <begin position="24"/>
        <end position="442"/>
    </location>
</feature>
<dbReference type="RefSeq" id="WP_310535774.1">
    <property type="nucleotide sequence ID" value="NZ_JAVKVN010000015.1"/>
</dbReference>
<dbReference type="PANTHER" id="PTHR11895">
    <property type="entry name" value="TRANSAMIDASE"/>
    <property type="match status" value="1"/>
</dbReference>
<keyword evidence="3" id="KW-1185">Reference proteome</keyword>
<dbReference type="InterPro" id="IPR036928">
    <property type="entry name" value="AS_sf"/>
</dbReference>
<name>A0ABU2DLR2_ACHAE</name>
<evidence type="ECO:0000313" key="2">
    <source>
        <dbReference type="EMBL" id="MDR7949064.1"/>
    </source>
</evidence>
<dbReference type="Proteomes" id="UP001264156">
    <property type="component" value="Unassembled WGS sequence"/>
</dbReference>
<dbReference type="InterPro" id="IPR023631">
    <property type="entry name" value="Amidase_dom"/>
</dbReference>
<dbReference type="SUPFAM" id="SSF75304">
    <property type="entry name" value="Amidase signature (AS) enzymes"/>
    <property type="match status" value="1"/>
</dbReference>
<gene>
    <name evidence="2" type="ORF">RIU57_28350</name>
</gene>
<dbReference type="PANTHER" id="PTHR11895:SF176">
    <property type="entry name" value="AMIDASE AMID-RELATED"/>
    <property type="match status" value="1"/>
</dbReference>
<sequence>MSRELSISEMARALRSGAVKSEQLVRAALDRINACDTRIHAFTQLNREYALNEARACDLRRREQGADNLPVLHGIPVAVKDIYDLAGQPTTCHSKLRLDHIAEQDAGSVQRLKDAGAIVLGKLATHEFALGGPSFDLPFPPARNPWSLRHIPGGSSSGSGAAVAAGYTRLALGSCTGGSIRIPAAWCGVVGLKPTYGRVSRHGVFPLAWTLDHSGPLARSVEDTAIGLQVLAGHDPRDPGSADEPVDDYCSMLDIGVRGLRIGVARSRFQHLAQTSAEFLRGFDRASQWLAQEQANMVEVCLPDDEECVAVGRVILAAESFALHAKDLRSRPLDYGHITLSRLVQGAAVSSEDYLNALRLRRELAARMDTVFERCDVVLTAVTLDTAPAFTSAGTAHGWPAQAYAFNVTGHPAISVPIGLSSQGLPMAVQIVGRYFDEALVLRVARAIEKLSGWEAQPLPELES</sequence>
<dbReference type="Pfam" id="PF01425">
    <property type="entry name" value="Amidase"/>
    <property type="match status" value="1"/>
</dbReference>
<accession>A0ABU2DLR2</accession>
<dbReference type="InterPro" id="IPR000120">
    <property type="entry name" value="Amidase"/>
</dbReference>
<evidence type="ECO:0000259" key="1">
    <source>
        <dbReference type="Pfam" id="PF01425"/>
    </source>
</evidence>
<comment type="caution">
    <text evidence="2">The sequence shown here is derived from an EMBL/GenBank/DDBJ whole genome shotgun (WGS) entry which is preliminary data.</text>
</comment>
<reference evidence="3" key="1">
    <citation type="submission" date="2023-07" db="EMBL/GenBank/DDBJ databases">
        <title>Glyphosate-induced phosphonatase operons in soil bacteria of genus Achromobacter.</title>
        <authorList>
            <person name="Epiktetov D.O."/>
            <person name="Sviridov A.V."/>
            <person name="Tarlachkov S.V."/>
            <person name="Shushkova T.V."/>
            <person name="Toropygin I.Y."/>
            <person name="Leontievsky A."/>
        </authorList>
    </citation>
    <scope>NUCLEOTIDE SEQUENCE [LARGE SCALE GENOMIC DNA]</scope>
    <source>
        <strain evidence="3">Kg 16</strain>
    </source>
</reference>
<evidence type="ECO:0000313" key="3">
    <source>
        <dbReference type="Proteomes" id="UP001264156"/>
    </source>
</evidence>
<organism evidence="2 3">
    <name type="scientific">Achromobacter aegrifaciens</name>
    <dbReference type="NCBI Taxonomy" id="1287736"/>
    <lineage>
        <taxon>Bacteria</taxon>
        <taxon>Pseudomonadati</taxon>
        <taxon>Pseudomonadota</taxon>
        <taxon>Betaproteobacteria</taxon>
        <taxon>Burkholderiales</taxon>
        <taxon>Alcaligenaceae</taxon>
        <taxon>Achromobacter</taxon>
    </lineage>
</organism>
<dbReference type="Gene3D" id="3.90.1300.10">
    <property type="entry name" value="Amidase signature (AS) domain"/>
    <property type="match status" value="1"/>
</dbReference>
<protein>
    <submittedName>
        <fullName evidence="2">Amidase</fullName>
    </submittedName>
</protein>
<dbReference type="EMBL" id="JAVKVN010000015">
    <property type="protein sequence ID" value="MDR7949064.1"/>
    <property type="molecule type" value="Genomic_DNA"/>
</dbReference>